<proteinExistence type="predicted"/>
<evidence type="ECO:0000313" key="2">
    <source>
        <dbReference type="EMBL" id="WKK75902.2"/>
    </source>
</evidence>
<accession>A0AA49JGT0</accession>
<organism evidence="2 3">
    <name type="scientific">Marivirga salinarum</name>
    <dbReference type="NCBI Taxonomy" id="3059078"/>
    <lineage>
        <taxon>Bacteria</taxon>
        <taxon>Pseudomonadati</taxon>
        <taxon>Bacteroidota</taxon>
        <taxon>Cytophagia</taxon>
        <taxon>Cytophagales</taxon>
        <taxon>Marivirgaceae</taxon>
        <taxon>Marivirga</taxon>
    </lineage>
</organism>
<dbReference type="Proteomes" id="UP001230496">
    <property type="component" value="Chromosome"/>
</dbReference>
<keyword evidence="1" id="KW-0732">Signal</keyword>
<keyword evidence="3" id="KW-1185">Reference proteome</keyword>
<feature type="chain" id="PRO_5041207345" description="Outer membrane protein beta-barrel domain-containing protein" evidence="1">
    <location>
        <begin position="22"/>
        <end position="193"/>
    </location>
</feature>
<dbReference type="RefSeq" id="WP_308350912.1">
    <property type="nucleotide sequence ID" value="NZ_CP129971.1"/>
</dbReference>
<name>A0AA49JGT0_9BACT</name>
<gene>
    <name evidence="2" type="ORF">QYS49_31580</name>
</gene>
<feature type="signal peptide" evidence="1">
    <location>
        <begin position="1"/>
        <end position="21"/>
    </location>
</feature>
<evidence type="ECO:0000256" key="1">
    <source>
        <dbReference type="SAM" id="SignalP"/>
    </source>
</evidence>
<reference evidence="2 3" key="1">
    <citation type="submission" date="2023-08" db="EMBL/GenBank/DDBJ databases">
        <title>Comparative genomics and taxonomic characterization of three novel marine species of genus Marivirga.</title>
        <authorList>
            <person name="Muhammad N."/>
            <person name="Kim S.-G."/>
        </authorList>
    </citation>
    <scope>NUCLEOTIDE SEQUENCE [LARGE SCALE GENOMIC DNA]</scope>
    <source>
        <strain evidence="2 3">BDSF4-3</strain>
    </source>
</reference>
<dbReference type="KEGG" id="msaa:QYS49_31580"/>
<dbReference type="AlphaFoldDB" id="A0AA49JGT0"/>
<dbReference type="EMBL" id="CP129971">
    <property type="protein sequence ID" value="WKK75902.2"/>
    <property type="molecule type" value="Genomic_DNA"/>
</dbReference>
<sequence>MRNKLKILLLLCLFIAAKGLAQSDQVKLHNGVGGVQIGVFSTQLFQERVISSNTLIKYECGVNFQFRSIESIDNLAFFLIHEIGFTIRKYSNLLNKGVSLKDKGNNSGNFIGVNIFNDIRKISFSPKYDVGHWSFINVLGEVGFRRMLSEKLAIELSAAAGFSKQLYKPLFDDIALIADLEFNFIFLRKSHSN</sequence>
<evidence type="ECO:0008006" key="4">
    <source>
        <dbReference type="Google" id="ProtNLM"/>
    </source>
</evidence>
<evidence type="ECO:0000313" key="3">
    <source>
        <dbReference type="Proteomes" id="UP001230496"/>
    </source>
</evidence>
<protein>
    <recommendedName>
        <fullName evidence="4">Outer membrane protein beta-barrel domain-containing protein</fullName>
    </recommendedName>
</protein>